<dbReference type="Gene3D" id="3.40.50.1820">
    <property type="entry name" value="alpha/beta hydrolase"/>
    <property type="match status" value="1"/>
</dbReference>
<protein>
    <recommendedName>
        <fullName evidence="2">Alpha/beta hydrolase fold-3 domain-containing protein</fullName>
    </recommendedName>
</protein>
<comment type="caution">
    <text evidence="3">The sequence shown here is derived from an EMBL/GenBank/DDBJ whole genome shotgun (WGS) entry which is preliminary data.</text>
</comment>
<accession>W9WN11</accession>
<evidence type="ECO:0000259" key="2">
    <source>
        <dbReference type="Pfam" id="PF07859"/>
    </source>
</evidence>
<evidence type="ECO:0000313" key="3">
    <source>
        <dbReference type="EMBL" id="EXJ69288.1"/>
    </source>
</evidence>
<dbReference type="STRING" id="1182543.W9WN11"/>
<organism evidence="3 4">
    <name type="scientific">Cladophialophora psammophila CBS 110553</name>
    <dbReference type="NCBI Taxonomy" id="1182543"/>
    <lineage>
        <taxon>Eukaryota</taxon>
        <taxon>Fungi</taxon>
        <taxon>Dikarya</taxon>
        <taxon>Ascomycota</taxon>
        <taxon>Pezizomycotina</taxon>
        <taxon>Eurotiomycetes</taxon>
        <taxon>Chaetothyriomycetidae</taxon>
        <taxon>Chaetothyriales</taxon>
        <taxon>Herpotrichiellaceae</taxon>
        <taxon>Cladophialophora</taxon>
    </lineage>
</organism>
<dbReference type="InterPro" id="IPR029058">
    <property type="entry name" value="AB_hydrolase_fold"/>
</dbReference>
<dbReference type="HOGENOM" id="CLU_012494_6_4_1"/>
<sequence length="392" mass="43628">MPASTLSQLKSTELFMNRGEEGSESEQGSHFGDTHPSIIEHRDANFLEVRADRTMGCDLDINHGQEFMKSPLADMGAPRDIADHNEMRQKVRDVHLRLPRKPVSKRILPTASLSIRSIPVIYQNDMGFSVRVYDPAAHNTSIRSGLRPALIMYHGGGWTHGLPEMDEELAKFFASELRAVVVNVDYRLAPEHPFPHPMNDCYTALNWTVDNAATYKIDLRRIAIWGFSSGGNLAAAVALKDCLENTTPRVKHVNLVVPVTCHPALYPPIVSSNGASAIRFGTSKEAQLPLATMEKLWETYVASQPSHAYASVLHTVPPEHHPSVHITVAGCDTLRDEGIAYALHLRNHGIDTQLEIIPGVPHEIDLFPRAHASKQYMMNQVRVLNYALNTDF</sequence>
<dbReference type="GO" id="GO:0016787">
    <property type="term" value="F:hydrolase activity"/>
    <property type="evidence" value="ECO:0007669"/>
    <property type="project" value="UniProtKB-KW"/>
</dbReference>
<name>W9WN11_9EURO</name>
<dbReference type="Proteomes" id="UP000019471">
    <property type="component" value="Unassembled WGS sequence"/>
</dbReference>
<evidence type="ECO:0000256" key="1">
    <source>
        <dbReference type="ARBA" id="ARBA00022801"/>
    </source>
</evidence>
<dbReference type="eggNOG" id="KOG1515">
    <property type="taxonomic scope" value="Eukaryota"/>
</dbReference>
<feature type="domain" description="Alpha/beta hydrolase fold-3" evidence="2">
    <location>
        <begin position="150"/>
        <end position="364"/>
    </location>
</feature>
<gene>
    <name evidence="3" type="ORF">A1O5_07324</name>
</gene>
<dbReference type="PANTHER" id="PTHR48081:SF8">
    <property type="entry name" value="ALPHA_BETA HYDROLASE FOLD-3 DOMAIN-CONTAINING PROTEIN-RELATED"/>
    <property type="match status" value="1"/>
</dbReference>
<dbReference type="GeneID" id="19192030"/>
<dbReference type="EMBL" id="AMGX01000011">
    <property type="protein sequence ID" value="EXJ69288.1"/>
    <property type="molecule type" value="Genomic_DNA"/>
</dbReference>
<dbReference type="Pfam" id="PF07859">
    <property type="entry name" value="Abhydrolase_3"/>
    <property type="match status" value="1"/>
</dbReference>
<evidence type="ECO:0000313" key="4">
    <source>
        <dbReference type="Proteomes" id="UP000019471"/>
    </source>
</evidence>
<dbReference type="OrthoDB" id="408631at2759"/>
<proteinExistence type="predicted"/>
<dbReference type="RefSeq" id="XP_007746103.1">
    <property type="nucleotide sequence ID" value="XM_007747913.1"/>
</dbReference>
<dbReference type="InterPro" id="IPR050300">
    <property type="entry name" value="GDXG_lipolytic_enzyme"/>
</dbReference>
<dbReference type="InterPro" id="IPR013094">
    <property type="entry name" value="AB_hydrolase_3"/>
</dbReference>
<dbReference type="AlphaFoldDB" id="W9WN11"/>
<keyword evidence="4" id="KW-1185">Reference proteome</keyword>
<reference evidence="3 4" key="1">
    <citation type="submission" date="2013-03" db="EMBL/GenBank/DDBJ databases">
        <title>The Genome Sequence of Cladophialophora psammophila CBS 110553.</title>
        <authorList>
            <consortium name="The Broad Institute Genomics Platform"/>
            <person name="Cuomo C."/>
            <person name="de Hoog S."/>
            <person name="Gorbushina A."/>
            <person name="Walker B."/>
            <person name="Young S.K."/>
            <person name="Zeng Q."/>
            <person name="Gargeya S."/>
            <person name="Fitzgerald M."/>
            <person name="Haas B."/>
            <person name="Abouelleil A."/>
            <person name="Allen A.W."/>
            <person name="Alvarado L."/>
            <person name="Arachchi H.M."/>
            <person name="Berlin A.M."/>
            <person name="Chapman S.B."/>
            <person name="Gainer-Dewar J."/>
            <person name="Goldberg J."/>
            <person name="Griggs A."/>
            <person name="Gujja S."/>
            <person name="Hansen M."/>
            <person name="Howarth C."/>
            <person name="Imamovic A."/>
            <person name="Ireland A."/>
            <person name="Larimer J."/>
            <person name="McCowan C."/>
            <person name="Murphy C."/>
            <person name="Pearson M."/>
            <person name="Poon T.W."/>
            <person name="Priest M."/>
            <person name="Roberts A."/>
            <person name="Saif S."/>
            <person name="Shea T."/>
            <person name="Sisk P."/>
            <person name="Sykes S."/>
            <person name="Wortman J."/>
            <person name="Nusbaum C."/>
            <person name="Birren B."/>
        </authorList>
    </citation>
    <scope>NUCLEOTIDE SEQUENCE [LARGE SCALE GENOMIC DNA]</scope>
    <source>
        <strain evidence="3 4">CBS 110553</strain>
    </source>
</reference>
<dbReference type="PANTHER" id="PTHR48081">
    <property type="entry name" value="AB HYDROLASE SUPERFAMILY PROTEIN C4A8.06C"/>
    <property type="match status" value="1"/>
</dbReference>
<keyword evidence="1" id="KW-0378">Hydrolase</keyword>
<dbReference type="SUPFAM" id="SSF53474">
    <property type="entry name" value="alpha/beta-Hydrolases"/>
    <property type="match status" value="1"/>
</dbReference>